<evidence type="ECO:0000313" key="2">
    <source>
        <dbReference type="EMBL" id="KAG0445811.1"/>
    </source>
</evidence>
<dbReference type="AlphaFoldDB" id="A0A835U4H7"/>
<evidence type="ECO:0000313" key="4">
    <source>
        <dbReference type="Proteomes" id="UP000636800"/>
    </source>
</evidence>
<sequence>MELALIAIGPGFFRHQFFPGWKMTSETTDPPTPQCSGRDKKNSKNKHGLISTTWDHSVNTSLKSVGHINENKVVKLRERKSAWALRIPVVMVGQHQPVEETNTLVLA</sequence>
<gene>
    <name evidence="3" type="ORF">HPP92_029134</name>
    <name evidence="2" type="ORF">HPP92_029145</name>
</gene>
<proteinExistence type="predicted"/>
<dbReference type="Proteomes" id="UP000639772">
    <property type="component" value="Unassembled WGS sequence"/>
</dbReference>
<protein>
    <submittedName>
        <fullName evidence="2">Uncharacterized protein</fullName>
    </submittedName>
</protein>
<evidence type="ECO:0000256" key="1">
    <source>
        <dbReference type="SAM" id="MobiDB-lite"/>
    </source>
</evidence>
<feature type="region of interest" description="Disordered" evidence="1">
    <location>
        <begin position="24"/>
        <end position="47"/>
    </location>
</feature>
<dbReference type="EMBL" id="JADCNM010000647">
    <property type="protein sequence ID" value="KAG0445811.1"/>
    <property type="molecule type" value="Genomic_DNA"/>
</dbReference>
<organism evidence="2 5">
    <name type="scientific">Vanilla planifolia</name>
    <name type="common">Vanilla</name>
    <dbReference type="NCBI Taxonomy" id="51239"/>
    <lineage>
        <taxon>Eukaryota</taxon>
        <taxon>Viridiplantae</taxon>
        <taxon>Streptophyta</taxon>
        <taxon>Embryophyta</taxon>
        <taxon>Tracheophyta</taxon>
        <taxon>Spermatophyta</taxon>
        <taxon>Magnoliopsida</taxon>
        <taxon>Liliopsida</taxon>
        <taxon>Asparagales</taxon>
        <taxon>Orchidaceae</taxon>
        <taxon>Vanilloideae</taxon>
        <taxon>Vanilleae</taxon>
        <taxon>Vanilla</taxon>
    </lineage>
</organism>
<accession>A0A835U4H7</accession>
<comment type="caution">
    <text evidence="2">The sequence shown here is derived from an EMBL/GenBank/DDBJ whole genome shotgun (WGS) entry which is preliminary data.</text>
</comment>
<reference evidence="4 5" key="1">
    <citation type="journal article" date="2020" name="Nat. Food">
        <title>A phased Vanilla planifolia genome enables genetic improvement of flavour and production.</title>
        <authorList>
            <person name="Hasing T."/>
            <person name="Tang H."/>
            <person name="Brym M."/>
            <person name="Khazi F."/>
            <person name="Huang T."/>
            <person name="Chambers A.H."/>
        </authorList>
    </citation>
    <scope>NUCLEOTIDE SEQUENCE [LARGE SCALE GENOMIC DNA]</scope>
    <source>
        <tissue evidence="2">Leaf</tissue>
    </source>
</reference>
<dbReference type="EMBL" id="JADCNL010000646">
    <property type="protein sequence ID" value="KAG0445838.1"/>
    <property type="molecule type" value="Genomic_DNA"/>
</dbReference>
<keyword evidence="4" id="KW-1185">Reference proteome</keyword>
<evidence type="ECO:0000313" key="3">
    <source>
        <dbReference type="EMBL" id="KAG0445838.1"/>
    </source>
</evidence>
<name>A0A835U4H7_VANPL</name>
<evidence type="ECO:0000313" key="5">
    <source>
        <dbReference type="Proteomes" id="UP000639772"/>
    </source>
</evidence>
<dbReference type="Proteomes" id="UP000636800">
    <property type="component" value="Unassembled WGS sequence"/>
</dbReference>